<evidence type="ECO:0000313" key="1">
    <source>
        <dbReference type="EMBL" id="CAB4161244.1"/>
    </source>
</evidence>
<organism evidence="1">
    <name type="scientific">uncultured Caudovirales phage</name>
    <dbReference type="NCBI Taxonomy" id="2100421"/>
    <lineage>
        <taxon>Viruses</taxon>
        <taxon>Duplodnaviria</taxon>
        <taxon>Heunggongvirae</taxon>
        <taxon>Uroviricota</taxon>
        <taxon>Caudoviricetes</taxon>
        <taxon>Peduoviridae</taxon>
        <taxon>Maltschvirus</taxon>
        <taxon>Maltschvirus maltsch</taxon>
    </lineage>
</organism>
<name>A0A6J5P170_9CAUD</name>
<sequence>MSSKMSALKAWMYAAAPSEQHELARRAGTSRQHLYQLAGGFRQASAELAAKIERGTAELHKESRGVLPRVYRTDLNAACRDCEYAQRCLKGRAVVSEFDYVPDGDSEVPATVDE</sequence>
<protein>
    <submittedName>
        <fullName evidence="1">HTH_XRE domain containing protein</fullName>
    </submittedName>
</protein>
<dbReference type="EMBL" id="LR796706">
    <property type="protein sequence ID" value="CAB4161244.1"/>
    <property type="molecule type" value="Genomic_DNA"/>
</dbReference>
<proteinExistence type="predicted"/>
<accession>A0A6J5P170</accession>
<reference evidence="1" key="1">
    <citation type="submission" date="2020-04" db="EMBL/GenBank/DDBJ databases">
        <authorList>
            <person name="Chiriac C."/>
            <person name="Salcher M."/>
            <person name="Ghai R."/>
            <person name="Kavagutti S V."/>
        </authorList>
    </citation>
    <scope>NUCLEOTIDE SEQUENCE</scope>
</reference>
<gene>
    <name evidence="1" type="ORF">UFOVP728_37</name>
</gene>